<evidence type="ECO:0000256" key="1">
    <source>
        <dbReference type="SAM" id="SignalP"/>
    </source>
</evidence>
<feature type="signal peptide" evidence="1">
    <location>
        <begin position="1"/>
        <end position="18"/>
    </location>
</feature>
<dbReference type="EMBL" id="BAAFGZ010000052">
    <property type="protein sequence ID" value="GAB0133684.1"/>
    <property type="molecule type" value="Genomic_DNA"/>
</dbReference>
<comment type="caution">
    <text evidence="2">The sequence shown here is derived from an EMBL/GenBank/DDBJ whole genome shotgun (WGS) entry which is preliminary data.</text>
</comment>
<dbReference type="PANTHER" id="PTHR35605">
    <property type="entry name" value="ECP2 EFFECTOR PROTEIN DOMAIN-CONTAINING PROTEIN-RELATED"/>
    <property type="match status" value="1"/>
</dbReference>
<sequence length="210" mass="23203">MKSTIFSLVGLLSAAVNGYSHDLNSHPRDLNSRGVKGGVTWTGEVLPGQTYTFTGDLQQIDAQIKAVNPDYFANPATNGTTDVEPENSLDKRWRRKQEPDCDYGKWTQKTKAQDGINYLKNSHGGSMMCTAPPADERGGGCSRVSCDKDCQIWLCNDTENDIALPCREVGKAAQELTDTCWWEQPGGMYLTRGQMFTTATWNVIVKEHGC</sequence>
<name>A0ABQ0CJR2_9HYPO</name>
<evidence type="ECO:0000313" key="3">
    <source>
        <dbReference type="Proteomes" id="UP001562357"/>
    </source>
</evidence>
<feature type="chain" id="PRO_5047123334" evidence="1">
    <location>
        <begin position="19"/>
        <end position="210"/>
    </location>
</feature>
<gene>
    <name evidence="2" type="primary">g2084</name>
    <name evidence="2" type="ORF">EsDP_00002084</name>
</gene>
<organism evidence="2 3">
    <name type="scientific">Epichloe bromicola</name>
    <dbReference type="NCBI Taxonomy" id="79588"/>
    <lineage>
        <taxon>Eukaryota</taxon>
        <taxon>Fungi</taxon>
        <taxon>Dikarya</taxon>
        <taxon>Ascomycota</taxon>
        <taxon>Pezizomycotina</taxon>
        <taxon>Sordariomycetes</taxon>
        <taxon>Hypocreomycetidae</taxon>
        <taxon>Hypocreales</taxon>
        <taxon>Clavicipitaceae</taxon>
        <taxon>Epichloe</taxon>
    </lineage>
</organism>
<proteinExistence type="predicted"/>
<protein>
    <submittedName>
        <fullName evidence="2">Uncharacterized protein</fullName>
    </submittedName>
</protein>
<accession>A0ABQ0CJR2</accession>
<evidence type="ECO:0000313" key="2">
    <source>
        <dbReference type="EMBL" id="GAB0133684.1"/>
    </source>
</evidence>
<keyword evidence="3" id="KW-1185">Reference proteome</keyword>
<reference evidence="3" key="1">
    <citation type="submission" date="2024-06" db="EMBL/GenBank/DDBJ databases">
        <title>Draft Genome Sequences of Epichloe bromicola Strains Isolated from Elymus ciliaris.</title>
        <authorList>
            <consortium name="Epichloe bromicola genome sequencing consortium"/>
            <person name="Miura A."/>
            <person name="Imano S."/>
            <person name="Ashida A."/>
            <person name="Sato I."/>
            <person name="Chiba S."/>
            <person name="Tanaka A."/>
            <person name="Camagna M."/>
            <person name="Takemoto D."/>
        </authorList>
    </citation>
    <scope>NUCLEOTIDE SEQUENCE [LARGE SCALE GENOMIC DNA]</scope>
    <source>
        <strain evidence="3">DP</strain>
    </source>
</reference>
<dbReference type="Proteomes" id="UP001562357">
    <property type="component" value="Unassembled WGS sequence"/>
</dbReference>
<keyword evidence="1" id="KW-0732">Signal</keyword>
<dbReference type="PANTHER" id="PTHR35605:SF1">
    <property type="entry name" value="ECP2 EFFECTOR PROTEIN DOMAIN-CONTAINING PROTEIN-RELATED"/>
    <property type="match status" value="1"/>
</dbReference>